<dbReference type="InterPro" id="IPR016192">
    <property type="entry name" value="APOBEC/CMP_deaminase_Zn-bd"/>
</dbReference>
<comment type="catalytic activity">
    <reaction evidence="12">
        <text>5-amino-6-(5-phospho-D-ribitylamino)uracil + NADP(+) = 5-amino-6-(5-phospho-D-ribosylamino)uracil + NADPH + H(+)</text>
        <dbReference type="Rhea" id="RHEA:17845"/>
        <dbReference type="ChEBI" id="CHEBI:15378"/>
        <dbReference type="ChEBI" id="CHEBI:57783"/>
        <dbReference type="ChEBI" id="CHEBI:58349"/>
        <dbReference type="ChEBI" id="CHEBI:58421"/>
        <dbReference type="ChEBI" id="CHEBI:58453"/>
        <dbReference type="EC" id="1.1.1.193"/>
    </reaction>
</comment>
<keyword evidence="15" id="KW-1185">Reference proteome</keyword>
<dbReference type="Pfam" id="PF01872">
    <property type="entry name" value="RibD_C"/>
    <property type="match status" value="1"/>
</dbReference>
<dbReference type="InterPro" id="IPR016193">
    <property type="entry name" value="Cytidine_deaminase-like"/>
</dbReference>
<dbReference type="InterPro" id="IPR002734">
    <property type="entry name" value="RibDG_C"/>
</dbReference>
<evidence type="ECO:0000256" key="12">
    <source>
        <dbReference type="PIRNR" id="PIRNR006769"/>
    </source>
</evidence>
<dbReference type="InterPro" id="IPR024072">
    <property type="entry name" value="DHFR-like_dom_sf"/>
</dbReference>
<dbReference type="CDD" id="cd01284">
    <property type="entry name" value="Riboflavin_deaminase-reductase"/>
    <property type="match status" value="1"/>
</dbReference>
<dbReference type="SUPFAM" id="SSF53597">
    <property type="entry name" value="Dihydrofolate reductase-like"/>
    <property type="match status" value="1"/>
</dbReference>
<keyword evidence="11" id="KW-0511">Multifunctional enzyme</keyword>
<comment type="caution">
    <text evidence="14">The sequence shown here is derived from an EMBL/GenBank/DDBJ whole genome shotgun (WGS) entry which is preliminary data.</text>
</comment>
<dbReference type="EC" id="1.1.1.193" evidence="12"/>
<keyword evidence="12 14" id="KW-0378">Hydrolase</keyword>
<dbReference type="Pfam" id="PF00383">
    <property type="entry name" value="dCMP_cyt_deam_1"/>
    <property type="match status" value="1"/>
</dbReference>
<dbReference type="PROSITE" id="PS00903">
    <property type="entry name" value="CYT_DCMP_DEAMINASES_1"/>
    <property type="match status" value="1"/>
</dbReference>
<dbReference type="SUPFAM" id="SSF53927">
    <property type="entry name" value="Cytidine deaminase-like"/>
    <property type="match status" value="1"/>
</dbReference>
<evidence type="ECO:0000256" key="4">
    <source>
        <dbReference type="ARBA" id="ARBA00005259"/>
    </source>
</evidence>
<dbReference type="InterPro" id="IPR002125">
    <property type="entry name" value="CMP_dCMP_dom"/>
</dbReference>
<dbReference type="GO" id="GO:0008703">
    <property type="term" value="F:5-amino-6-(5-phosphoribosylamino)uracil reductase activity"/>
    <property type="evidence" value="ECO:0007669"/>
    <property type="project" value="UniProtKB-EC"/>
</dbReference>
<dbReference type="InterPro" id="IPR050765">
    <property type="entry name" value="Riboflavin_Biosynth_HTPR"/>
</dbReference>
<comment type="similarity">
    <text evidence="5 12">In the C-terminal section; belongs to the HTP reductase family.</text>
</comment>
<dbReference type="EC" id="3.5.4.26" evidence="12"/>
<evidence type="ECO:0000313" key="14">
    <source>
        <dbReference type="EMBL" id="MBC5634878.1"/>
    </source>
</evidence>
<evidence type="ECO:0000256" key="11">
    <source>
        <dbReference type="ARBA" id="ARBA00023268"/>
    </source>
</evidence>
<evidence type="ECO:0000256" key="8">
    <source>
        <dbReference type="ARBA" id="ARBA00022833"/>
    </source>
</evidence>
<evidence type="ECO:0000256" key="10">
    <source>
        <dbReference type="ARBA" id="ARBA00023002"/>
    </source>
</evidence>
<dbReference type="Gene3D" id="3.40.140.10">
    <property type="entry name" value="Cytidine Deaminase, domain 2"/>
    <property type="match status" value="1"/>
</dbReference>
<keyword evidence="7 12" id="KW-0479">Metal-binding</keyword>
<evidence type="ECO:0000256" key="7">
    <source>
        <dbReference type="ARBA" id="ARBA00022723"/>
    </source>
</evidence>
<evidence type="ECO:0000256" key="5">
    <source>
        <dbReference type="ARBA" id="ARBA00007417"/>
    </source>
</evidence>
<comment type="catalytic activity">
    <reaction evidence="12">
        <text>2,5-diamino-6-hydroxy-4-(5-phosphoribosylamino)-pyrimidine + H2O + H(+) = 5-amino-6-(5-phospho-D-ribosylamino)uracil + NH4(+)</text>
        <dbReference type="Rhea" id="RHEA:21868"/>
        <dbReference type="ChEBI" id="CHEBI:15377"/>
        <dbReference type="ChEBI" id="CHEBI:15378"/>
        <dbReference type="ChEBI" id="CHEBI:28938"/>
        <dbReference type="ChEBI" id="CHEBI:58453"/>
        <dbReference type="ChEBI" id="CHEBI:58614"/>
        <dbReference type="EC" id="3.5.4.26"/>
    </reaction>
</comment>
<dbReference type="EMBL" id="JACOOJ010000054">
    <property type="protein sequence ID" value="MBC5634878.1"/>
    <property type="molecule type" value="Genomic_DNA"/>
</dbReference>
<evidence type="ECO:0000256" key="9">
    <source>
        <dbReference type="ARBA" id="ARBA00022857"/>
    </source>
</evidence>
<sequence length="348" mass="38135">MMVVEEKYMARCIELARGGEGNTAPNPLVGAVIVHKGKIIGEGFHRKCGEAHAEVNAVASVRDEALLRDSTIYVSLEPCSHYGKTPPCAELIIRKGIPRVVVGTLDPFPEVSGRGVRMLREAGVEVVTGVLEEEARALNPAFMTFQIRKRPYVYLKWAQSADGFMDVRREDASEPPALLSSAETLRRVHRLRSEVAAIMVGTRTALLDNPSLTVRHWAGRSPVRVVLDRTLKLPAGSHLLDGAVRTLVFTAVEAESRPNVEYVRIDFGQEVLPQVLQYLYGQNLNSLMVEGGARLLESFLDAGLWDEAWVETAPAALGSGVKAPAVSGMTATTELRHGHLLETWKQKV</sequence>
<dbReference type="PANTHER" id="PTHR38011:SF7">
    <property type="entry name" value="2,5-DIAMINO-6-RIBOSYLAMINO-4(3H)-PYRIMIDINONE 5'-PHOSPHATE REDUCTASE"/>
    <property type="match status" value="1"/>
</dbReference>
<comment type="similarity">
    <text evidence="4 12">In the N-terminal section; belongs to the cytidine and deoxycytidylate deaminase family.</text>
</comment>
<organism evidence="14 15">
    <name type="scientific">Parabacteroides hominis</name>
    <dbReference type="NCBI Taxonomy" id="2763057"/>
    <lineage>
        <taxon>Bacteria</taxon>
        <taxon>Pseudomonadati</taxon>
        <taxon>Bacteroidota</taxon>
        <taxon>Bacteroidia</taxon>
        <taxon>Bacteroidales</taxon>
        <taxon>Tannerellaceae</taxon>
        <taxon>Parabacteroides</taxon>
    </lineage>
</organism>
<dbReference type="Proteomes" id="UP000651475">
    <property type="component" value="Unassembled WGS sequence"/>
</dbReference>
<dbReference type="PIRSF" id="PIRSF006769">
    <property type="entry name" value="RibD"/>
    <property type="match status" value="1"/>
</dbReference>
<comment type="pathway">
    <text evidence="3 12">Cofactor biosynthesis; riboflavin biosynthesis; 5-amino-6-(D-ribitylamino)uracil from GTP: step 3/4.</text>
</comment>
<evidence type="ECO:0000256" key="2">
    <source>
        <dbReference type="ARBA" id="ARBA00004882"/>
    </source>
</evidence>
<keyword evidence="9 12" id="KW-0521">NADP</keyword>
<keyword evidence="10 12" id="KW-0560">Oxidoreductase</keyword>
<accession>A0ABR7DVM1</accession>
<dbReference type="GO" id="GO:0008835">
    <property type="term" value="F:diaminohydroxyphosphoribosylaminopyrimidine deaminase activity"/>
    <property type="evidence" value="ECO:0007669"/>
    <property type="project" value="UniProtKB-EC"/>
</dbReference>
<proteinExistence type="inferred from homology"/>
<dbReference type="PROSITE" id="PS51747">
    <property type="entry name" value="CYT_DCMP_DEAMINASES_2"/>
    <property type="match status" value="1"/>
</dbReference>
<evidence type="ECO:0000259" key="13">
    <source>
        <dbReference type="PROSITE" id="PS51747"/>
    </source>
</evidence>
<comment type="cofactor">
    <cofactor evidence="12">
        <name>Zn(2+)</name>
        <dbReference type="ChEBI" id="CHEBI:29105"/>
    </cofactor>
    <text evidence="12">Binds 1 zinc ion.</text>
</comment>
<evidence type="ECO:0000313" key="15">
    <source>
        <dbReference type="Proteomes" id="UP000651475"/>
    </source>
</evidence>
<comment type="pathway">
    <text evidence="2 12">Cofactor biosynthesis; riboflavin biosynthesis; 5-amino-6-(D-ribitylamino)uracil from GTP: step 2/4.</text>
</comment>
<dbReference type="PANTHER" id="PTHR38011">
    <property type="entry name" value="DIHYDROFOLATE REDUCTASE FAMILY PROTEIN (AFU_ORTHOLOGUE AFUA_8G06820)"/>
    <property type="match status" value="1"/>
</dbReference>
<comment type="function">
    <text evidence="1 12">Converts 2,5-diamino-6-(ribosylamino)-4(3h)-pyrimidinone 5'-phosphate into 5-amino-6-(ribosylamino)-2,4(1h,3h)-pyrimidinedione 5'-phosphate.</text>
</comment>
<evidence type="ECO:0000256" key="3">
    <source>
        <dbReference type="ARBA" id="ARBA00004910"/>
    </source>
</evidence>
<keyword evidence="8 12" id="KW-0862">Zinc</keyword>
<name>A0ABR7DVM1_9BACT</name>
<evidence type="ECO:0000256" key="1">
    <source>
        <dbReference type="ARBA" id="ARBA00002151"/>
    </source>
</evidence>
<keyword evidence="6 12" id="KW-0686">Riboflavin biosynthesis</keyword>
<dbReference type="InterPro" id="IPR004794">
    <property type="entry name" value="Eubact_RibD"/>
</dbReference>
<dbReference type="RefSeq" id="WP_186931444.1">
    <property type="nucleotide sequence ID" value="NZ_JACOOJ010000054.1"/>
</dbReference>
<gene>
    <name evidence="14" type="primary">ribD</name>
    <name evidence="14" type="ORF">H8S65_19235</name>
</gene>
<reference evidence="14 15" key="1">
    <citation type="submission" date="2020-08" db="EMBL/GenBank/DDBJ databases">
        <title>Genome public.</title>
        <authorList>
            <person name="Liu C."/>
            <person name="Sun Q."/>
        </authorList>
    </citation>
    <scope>NUCLEOTIDE SEQUENCE [LARGE SCALE GENOMIC DNA]</scope>
    <source>
        <strain evidence="14 15">NSJ-79</strain>
    </source>
</reference>
<evidence type="ECO:0000256" key="6">
    <source>
        <dbReference type="ARBA" id="ARBA00022619"/>
    </source>
</evidence>
<dbReference type="NCBIfam" id="TIGR00326">
    <property type="entry name" value="eubact_ribD"/>
    <property type="match status" value="1"/>
</dbReference>
<dbReference type="Gene3D" id="3.40.430.10">
    <property type="entry name" value="Dihydrofolate Reductase, subunit A"/>
    <property type="match status" value="1"/>
</dbReference>
<feature type="domain" description="CMP/dCMP-type deaminase" evidence="13">
    <location>
        <begin position="3"/>
        <end position="127"/>
    </location>
</feature>
<protein>
    <recommendedName>
        <fullName evidence="12">Riboflavin biosynthesis protein RibD</fullName>
    </recommendedName>
    <domain>
        <recommendedName>
            <fullName evidence="12">Diaminohydroxyphosphoribosylaminopyrimidine deaminase</fullName>
            <shortName evidence="12">DRAP deaminase</shortName>
            <ecNumber evidence="12">3.5.4.26</ecNumber>
        </recommendedName>
        <alternativeName>
            <fullName evidence="12">Riboflavin-specific deaminase</fullName>
        </alternativeName>
    </domain>
    <domain>
        <recommendedName>
            <fullName evidence="12">5-amino-6-(5-phosphoribosylamino)uracil reductase</fullName>
            <ecNumber evidence="12">1.1.1.193</ecNumber>
        </recommendedName>
        <alternativeName>
            <fullName evidence="12">HTP reductase</fullName>
        </alternativeName>
    </domain>
</protein>